<dbReference type="SUPFAM" id="SSF56024">
    <property type="entry name" value="Phospholipase D/nuclease"/>
    <property type="match status" value="1"/>
</dbReference>
<dbReference type="EMBL" id="LEKV01005335">
    <property type="protein sequence ID" value="KVH88803.1"/>
    <property type="molecule type" value="Genomic_DNA"/>
</dbReference>
<dbReference type="STRING" id="59895.A0A103XDR6"/>
<protein>
    <submittedName>
        <fullName evidence="2">Phospholipase D/Transphosphatidylase</fullName>
    </submittedName>
</protein>
<evidence type="ECO:0000313" key="2">
    <source>
        <dbReference type="EMBL" id="KVH88803.1"/>
    </source>
</evidence>
<dbReference type="OMA" id="VYIRSAN"/>
<proteinExistence type="predicted"/>
<feature type="domain" description="PLD phosphodiesterase" evidence="1">
    <location>
        <begin position="166"/>
        <end position="193"/>
    </location>
</feature>
<keyword evidence="3" id="KW-1185">Reference proteome</keyword>
<sequence>MEEAALEMEIDMDTIEVSKTNKRLDYKECDGDRYSNQCKPNNRETGEQYTPQFLTSQFVWRGGGRIPIRVFRWLDGNSSHILELMAQYLQLIAHPNDPRSGDYGYSKENMQSFGSTESSSVYKSIEDVVDRDHSRVYPDYTKEPDDLASGRANLQKVTLLSSNWFGSGVVHAKVWISDSRDVYIRSANNDWKYLTQFE</sequence>
<name>A0A103XDR6_CYNCS</name>
<evidence type="ECO:0000313" key="3">
    <source>
        <dbReference type="Proteomes" id="UP000243975"/>
    </source>
</evidence>
<dbReference type="GO" id="GO:0003824">
    <property type="term" value="F:catalytic activity"/>
    <property type="evidence" value="ECO:0007669"/>
    <property type="project" value="InterPro"/>
</dbReference>
<accession>A0A103XDR6</accession>
<gene>
    <name evidence="2" type="ORF">Ccrd_025532</name>
</gene>
<evidence type="ECO:0000259" key="1">
    <source>
        <dbReference type="PROSITE" id="PS50035"/>
    </source>
</evidence>
<comment type="caution">
    <text evidence="2">The sequence shown here is derived from an EMBL/GenBank/DDBJ whole genome shotgun (WGS) entry which is preliminary data.</text>
</comment>
<reference evidence="2 3" key="1">
    <citation type="journal article" date="2016" name="Sci. Rep.">
        <title>The genome sequence of the outbreeding globe artichoke constructed de novo incorporating a phase-aware low-pass sequencing strategy of F1 progeny.</title>
        <authorList>
            <person name="Scaglione D."/>
            <person name="Reyes-Chin-Wo S."/>
            <person name="Acquadro A."/>
            <person name="Froenicke L."/>
            <person name="Portis E."/>
            <person name="Beitel C."/>
            <person name="Tirone M."/>
            <person name="Mauro R."/>
            <person name="Lo Monaco A."/>
            <person name="Mauromicale G."/>
            <person name="Faccioli P."/>
            <person name="Cattivelli L."/>
            <person name="Rieseberg L."/>
            <person name="Michelmore R."/>
            <person name="Lanteri S."/>
        </authorList>
    </citation>
    <scope>NUCLEOTIDE SEQUENCE [LARGE SCALE GENOMIC DNA]</scope>
    <source>
        <strain evidence="2">2C</strain>
    </source>
</reference>
<dbReference type="Gramene" id="KVH88803">
    <property type="protein sequence ID" value="KVH88803"/>
    <property type="gene ID" value="Ccrd_025532"/>
</dbReference>
<dbReference type="AlphaFoldDB" id="A0A103XDR6"/>
<dbReference type="PANTHER" id="PTHR10185:SF17">
    <property type="entry name" value="GM01519P-RELATED"/>
    <property type="match status" value="1"/>
</dbReference>
<dbReference type="PANTHER" id="PTHR10185">
    <property type="entry name" value="PHOSPHOLIPASE D - RELATED"/>
    <property type="match status" value="1"/>
</dbReference>
<organism evidence="2 3">
    <name type="scientific">Cynara cardunculus var. scolymus</name>
    <name type="common">Globe artichoke</name>
    <name type="synonym">Cynara scolymus</name>
    <dbReference type="NCBI Taxonomy" id="59895"/>
    <lineage>
        <taxon>Eukaryota</taxon>
        <taxon>Viridiplantae</taxon>
        <taxon>Streptophyta</taxon>
        <taxon>Embryophyta</taxon>
        <taxon>Tracheophyta</taxon>
        <taxon>Spermatophyta</taxon>
        <taxon>Magnoliopsida</taxon>
        <taxon>eudicotyledons</taxon>
        <taxon>Gunneridae</taxon>
        <taxon>Pentapetalae</taxon>
        <taxon>asterids</taxon>
        <taxon>campanulids</taxon>
        <taxon>Asterales</taxon>
        <taxon>Asteraceae</taxon>
        <taxon>Carduoideae</taxon>
        <taxon>Cardueae</taxon>
        <taxon>Carduinae</taxon>
        <taxon>Cynara</taxon>
    </lineage>
</organism>
<dbReference type="Proteomes" id="UP000243975">
    <property type="component" value="Unassembled WGS sequence"/>
</dbReference>
<dbReference type="InterPro" id="IPR001736">
    <property type="entry name" value="PLipase_D/transphosphatidylase"/>
</dbReference>
<dbReference type="InterPro" id="IPR050874">
    <property type="entry name" value="Diverse_PLD-related"/>
</dbReference>
<dbReference type="PROSITE" id="PS50035">
    <property type="entry name" value="PLD"/>
    <property type="match status" value="1"/>
</dbReference>